<reference evidence="1" key="1">
    <citation type="submission" date="2014-05" db="EMBL/GenBank/DDBJ databases">
        <authorList>
            <person name="Chronopoulou M."/>
        </authorList>
    </citation>
    <scope>NUCLEOTIDE SEQUENCE</scope>
    <source>
        <tissue evidence="1">Whole organism</tissue>
    </source>
</reference>
<sequence>YLVHVCEGVILGLYIVVLWESDLDPWQYGDPQHLVVGLLTNFLCNLKKGGRLVLVVGRHDLQDHCLGWTFSTEHPLDLLW</sequence>
<accession>A0A0K2V7X5</accession>
<organism evidence="1">
    <name type="scientific">Lepeophtheirus salmonis</name>
    <name type="common">Salmon louse</name>
    <name type="synonym">Caligus salmonis</name>
    <dbReference type="NCBI Taxonomy" id="72036"/>
    <lineage>
        <taxon>Eukaryota</taxon>
        <taxon>Metazoa</taxon>
        <taxon>Ecdysozoa</taxon>
        <taxon>Arthropoda</taxon>
        <taxon>Crustacea</taxon>
        <taxon>Multicrustacea</taxon>
        <taxon>Hexanauplia</taxon>
        <taxon>Copepoda</taxon>
        <taxon>Siphonostomatoida</taxon>
        <taxon>Caligidae</taxon>
        <taxon>Lepeophtheirus</taxon>
    </lineage>
</organism>
<protein>
    <submittedName>
        <fullName evidence="1">Uncharacterized protein</fullName>
    </submittedName>
</protein>
<dbReference type="EMBL" id="HACA01029049">
    <property type="protein sequence ID" value="CDW46410.1"/>
    <property type="molecule type" value="Transcribed_RNA"/>
</dbReference>
<dbReference type="AlphaFoldDB" id="A0A0K2V7X5"/>
<feature type="non-terminal residue" evidence="1">
    <location>
        <position position="1"/>
    </location>
</feature>
<evidence type="ECO:0000313" key="1">
    <source>
        <dbReference type="EMBL" id="CDW46410.1"/>
    </source>
</evidence>
<proteinExistence type="predicted"/>
<name>A0A0K2V7X5_LEPSM</name>